<name>A0AAV1IYN4_9NEOP</name>
<comment type="caution">
    <text evidence="1">The sequence shown here is derived from an EMBL/GenBank/DDBJ whole genome shotgun (WGS) entry which is preliminary data.</text>
</comment>
<proteinExistence type="predicted"/>
<sequence length="81" mass="8643">MHEAVVGVSAAIQARSMSDTEPLPRCVYHCDSFGGIGRGCCDVTLTSSSSSPPSSDNQQLTRTIDTGVWTITFTHAVDRII</sequence>
<reference evidence="1 2" key="1">
    <citation type="submission" date="2023-11" db="EMBL/GenBank/DDBJ databases">
        <authorList>
            <person name="Okamura Y."/>
        </authorList>
    </citation>
    <scope>NUCLEOTIDE SEQUENCE [LARGE SCALE GENOMIC DNA]</scope>
</reference>
<evidence type="ECO:0000313" key="2">
    <source>
        <dbReference type="Proteomes" id="UP001497472"/>
    </source>
</evidence>
<organism evidence="1 2">
    <name type="scientific">Leptosia nina</name>
    <dbReference type="NCBI Taxonomy" id="320188"/>
    <lineage>
        <taxon>Eukaryota</taxon>
        <taxon>Metazoa</taxon>
        <taxon>Ecdysozoa</taxon>
        <taxon>Arthropoda</taxon>
        <taxon>Hexapoda</taxon>
        <taxon>Insecta</taxon>
        <taxon>Pterygota</taxon>
        <taxon>Neoptera</taxon>
        <taxon>Endopterygota</taxon>
        <taxon>Lepidoptera</taxon>
        <taxon>Glossata</taxon>
        <taxon>Ditrysia</taxon>
        <taxon>Papilionoidea</taxon>
        <taxon>Pieridae</taxon>
        <taxon>Pierinae</taxon>
        <taxon>Leptosia</taxon>
    </lineage>
</organism>
<accession>A0AAV1IYN4</accession>
<dbReference type="EMBL" id="CAVLEF010000003">
    <property type="protein sequence ID" value="CAK1542248.1"/>
    <property type="molecule type" value="Genomic_DNA"/>
</dbReference>
<keyword evidence="2" id="KW-1185">Reference proteome</keyword>
<dbReference type="Proteomes" id="UP001497472">
    <property type="component" value="Unassembled WGS sequence"/>
</dbReference>
<gene>
    <name evidence="1" type="ORF">LNINA_LOCUS2160</name>
</gene>
<dbReference type="AlphaFoldDB" id="A0AAV1IYN4"/>
<evidence type="ECO:0000313" key="1">
    <source>
        <dbReference type="EMBL" id="CAK1542248.1"/>
    </source>
</evidence>
<protein>
    <submittedName>
        <fullName evidence="1">Uncharacterized protein</fullName>
    </submittedName>
</protein>